<dbReference type="Proteomes" id="UP000015103">
    <property type="component" value="Unassembled WGS sequence"/>
</dbReference>
<accession>T1HF16</accession>
<evidence type="ECO:0000313" key="2">
    <source>
        <dbReference type="EnsemblMetazoa" id="RPRC002638-PA"/>
    </source>
</evidence>
<feature type="domain" description="Double jelly roll-like" evidence="1">
    <location>
        <begin position="2"/>
        <end position="40"/>
    </location>
</feature>
<reference evidence="2" key="1">
    <citation type="submission" date="2015-05" db="UniProtKB">
        <authorList>
            <consortium name="EnsemblMetazoa"/>
        </authorList>
    </citation>
    <scope>IDENTIFICATION</scope>
</reference>
<dbReference type="VEuPathDB" id="VectorBase:RPRC002638"/>
<dbReference type="EMBL" id="ACPB03037471">
    <property type="status" value="NOT_ANNOTATED_CDS"/>
    <property type="molecule type" value="Genomic_DNA"/>
</dbReference>
<dbReference type="HOGENOM" id="CLU_214677_0_0_1"/>
<dbReference type="EnsemblMetazoa" id="RPRC002638-RA">
    <property type="protein sequence ID" value="RPRC002638-PA"/>
    <property type="gene ID" value="RPRC002638"/>
</dbReference>
<dbReference type="Pfam" id="PF21738">
    <property type="entry name" value="DJR-like_dom"/>
    <property type="match status" value="1"/>
</dbReference>
<dbReference type="AlphaFoldDB" id="T1HF16"/>
<protein>
    <recommendedName>
        <fullName evidence="1">Double jelly roll-like domain-containing protein</fullName>
    </recommendedName>
</protein>
<proteinExistence type="predicted"/>
<keyword evidence="3" id="KW-1185">Reference proteome</keyword>
<evidence type="ECO:0000313" key="3">
    <source>
        <dbReference type="Proteomes" id="UP000015103"/>
    </source>
</evidence>
<sequence length="41" mass="4626">MTNNAFPFLFDETRYGLRGVKIDRVKSPVIACTLKVLVALK</sequence>
<name>T1HF16_RHOPR</name>
<dbReference type="InterPro" id="IPR049512">
    <property type="entry name" value="DJR-like_dom"/>
</dbReference>
<dbReference type="InParanoid" id="T1HF16"/>
<evidence type="ECO:0000259" key="1">
    <source>
        <dbReference type="Pfam" id="PF21738"/>
    </source>
</evidence>
<organism evidence="2 3">
    <name type="scientific">Rhodnius prolixus</name>
    <name type="common">Triatomid bug</name>
    <dbReference type="NCBI Taxonomy" id="13249"/>
    <lineage>
        <taxon>Eukaryota</taxon>
        <taxon>Metazoa</taxon>
        <taxon>Ecdysozoa</taxon>
        <taxon>Arthropoda</taxon>
        <taxon>Hexapoda</taxon>
        <taxon>Insecta</taxon>
        <taxon>Pterygota</taxon>
        <taxon>Neoptera</taxon>
        <taxon>Paraneoptera</taxon>
        <taxon>Hemiptera</taxon>
        <taxon>Heteroptera</taxon>
        <taxon>Panheteroptera</taxon>
        <taxon>Cimicomorpha</taxon>
        <taxon>Reduviidae</taxon>
        <taxon>Triatominae</taxon>
        <taxon>Rhodnius</taxon>
    </lineage>
</organism>